<dbReference type="InterPro" id="IPR002877">
    <property type="entry name" value="RNA_MeTrfase_FtsJ_dom"/>
</dbReference>
<dbReference type="Proteomes" id="UP000006380">
    <property type="component" value="Chromosome"/>
</dbReference>
<dbReference type="CDD" id="cd00165">
    <property type="entry name" value="S4"/>
    <property type="match status" value="1"/>
</dbReference>
<dbReference type="PROSITE" id="PS50889">
    <property type="entry name" value="S4"/>
    <property type="match status" value="1"/>
</dbReference>
<keyword evidence="6" id="KW-1185">Reference proteome</keyword>
<keyword evidence="5" id="KW-0808">Transferase</keyword>
<dbReference type="HOGENOM" id="CLU_058015_1_0_7"/>
<dbReference type="InterPro" id="IPR047048">
    <property type="entry name" value="TlyA"/>
</dbReference>
<dbReference type="GO" id="GO:0008168">
    <property type="term" value="F:methyltransferase activity"/>
    <property type="evidence" value="ECO:0007669"/>
    <property type="project" value="UniProtKB-KW"/>
</dbReference>
<dbReference type="PANTHER" id="PTHR32319:SF0">
    <property type="entry name" value="BACTERIAL HEMOLYSIN-LIKE PROTEIN"/>
    <property type="match status" value="1"/>
</dbReference>
<dbReference type="InterPro" id="IPR036986">
    <property type="entry name" value="S4_RNA-bd_sf"/>
</dbReference>
<evidence type="ECO:0000256" key="3">
    <source>
        <dbReference type="PROSITE-ProRule" id="PRU00182"/>
    </source>
</evidence>
<dbReference type="OrthoDB" id="9784736at2"/>
<dbReference type="SUPFAM" id="SSF55174">
    <property type="entry name" value="Alpha-L RNA-binding motif"/>
    <property type="match status" value="1"/>
</dbReference>
<accession>A7GXS5</accession>
<organism evidence="5 6">
    <name type="scientific">Campylobacter curvus (strain 525.92)</name>
    <dbReference type="NCBI Taxonomy" id="360105"/>
    <lineage>
        <taxon>Bacteria</taxon>
        <taxon>Pseudomonadati</taxon>
        <taxon>Campylobacterota</taxon>
        <taxon>Epsilonproteobacteria</taxon>
        <taxon>Campylobacterales</taxon>
        <taxon>Campylobacteraceae</taxon>
        <taxon>Campylobacter</taxon>
    </lineage>
</organism>
<name>A7GXS5_CAMC5</name>
<dbReference type="SUPFAM" id="SSF53335">
    <property type="entry name" value="S-adenosyl-L-methionine-dependent methyltransferases"/>
    <property type="match status" value="1"/>
</dbReference>
<dbReference type="GO" id="GO:0032259">
    <property type="term" value="P:methylation"/>
    <property type="evidence" value="ECO:0007669"/>
    <property type="project" value="UniProtKB-KW"/>
</dbReference>
<sequence>MRFDIYAANALNISRNKAAELIKAGKIMLDSKICDKPSFECESHSHDVALLDEIYVGRGAMKLKSFLDGQNFEISGKDALDIGSSTGGFMQILLQNGANSVVGVDVGSDQLDEKLRSDTRVEIYENTDIREFAATAGFELITCDVAFISVIEILDAICKNAKSGALIIVLFKPQFEVGKEAKRNKKGVVTDKAAVALARRKFELAAAQKELVQIACKECEIKGKEGNAEFFYAFNKR</sequence>
<dbReference type="InterPro" id="IPR004538">
    <property type="entry name" value="Hemolysin_A/TlyA"/>
</dbReference>
<dbReference type="SMART" id="SM00363">
    <property type="entry name" value="S4"/>
    <property type="match status" value="1"/>
</dbReference>
<dbReference type="Pfam" id="PF01728">
    <property type="entry name" value="FtsJ"/>
    <property type="match status" value="1"/>
</dbReference>
<dbReference type="Gene3D" id="3.10.290.10">
    <property type="entry name" value="RNA-binding S4 domain"/>
    <property type="match status" value="1"/>
</dbReference>
<dbReference type="CDD" id="cd02440">
    <property type="entry name" value="AdoMet_MTases"/>
    <property type="match status" value="1"/>
</dbReference>
<dbReference type="AlphaFoldDB" id="A7GXS5"/>
<dbReference type="NCBIfam" id="TIGR00478">
    <property type="entry name" value="tly"/>
    <property type="match status" value="1"/>
</dbReference>
<dbReference type="Pfam" id="PF01479">
    <property type="entry name" value="S4"/>
    <property type="match status" value="1"/>
</dbReference>
<evidence type="ECO:0000259" key="4">
    <source>
        <dbReference type="SMART" id="SM00363"/>
    </source>
</evidence>
<keyword evidence="1 3" id="KW-0694">RNA-binding</keyword>
<dbReference type="PANTHER" id="PTHR32319">
    <property type="entry name" value="BACTERIAL HEMOLYSIN-LIKE PROTEIN"/>
    <property type="match status" value="1"/>
</dbReference>
<dbReference type="InterPro" id="IPR002942">
    <property type="entry name" value="S4_RNA-bd"/>
</dbReference>
<dbReference type="GO" id="GO:0003723">
    <property type="term" value="F:RNA binding"/>
    <property type="evidence" value="ECO:0007669"/>
    <property type="project" value="UniProtKB-KW"/>
</dbReference>
<comment type="similarity">
    <text evidence="2">Belongs to the TlyA family.</text>
</comment>
<evidence type="ECO:0000256" key="2">
    <source>
        <dbReference type="ARBA" id="ARBA00029460"/>
    </source>
</evidence>
<reference evidence="5" key="1">
    <citation type="submission" date="2016-07" db="EMBL/GenBank/DDBJ databases">
        <title>Comparative genomics of the Campylobacter concisus group.</title>
        <authorList>
            <person name="Miller W.G."/>
            <person name="Yee E."/>
            <person name="Chapman M.H."/>
            <person name="Huynh S."/>
            <person name="Bono J.L."/>
            <person name="On S.L.W."/>
            <person name="StLeger J."/>
            <person name="Foster G."/>
            <person name="Parker C.T."/>
        </authorList>
    </citation>
    <scope>NUCLEOTIDE SEQUENCE</scope>
    <source>
        <strain evidence="5">525.92</strain>
    </source>
</reference>
<dbReference type="InterPro" id="IPR029063">
    <property type="entry name" value="SAM-dependent_MTases_sf"/>
</dbReference>
<gene>
    <name evidence="5" type="primary">tlyA</name>
    <name evidence="5" type="ORF">CCV52592_1564</name>
</gene>
<dbReference type="EMBL" id="CP000767">
    <property type="protein sequence ID" value="EAU00669.1"/>
    <property type="molecule type" value="Genomic_DNA"/>
</dbReference>
<dbReference type="Gene3D" id="3.40.50.150">
    <property type="entry name" value="Vaccinia Virus protein VP39"/>
    <property type="match status" value="1"/>
</dbReference>
<dbReference type="KEGG" id="ccv:CCV52592_1564"/>
<keyword evidence="5" id="KW-0489">Methyltransferase</keyword>
<dbReference type="RefSeq" id="WP_011992141.1">
    <property type="nucleotide sequence ID" value="NC_009715.2"/>
</dbReference>
<dbReference type="EC" id="2.1.1.226" evidence="5"/>
<evidence type="ECO:0000313" key="6">
    <source>
        <dbReference type="Proteomes" id="UP000006380"/>
    </source>
</evidence>
<proteinExistence type="inferred from homology"/>
<protein>
    <submittedName>
        <fullName evidence="5">16S/23S rRNA (Cytidine-2'-O)-methyltransferase</fullName>
        <ecNumber evidence="5">2.1.1.226</ecNumber>
        <ecNumber evidence="5">2.1.1.227</ecNumber>
    </submittedName>
</protein>
<dbReference type="STRING" id="360105.CCV52592_1564"/>
<feature type="domain" description="RNA-binding S4" evidence="4">
    <location>
        <begin position="1"/>
        <end position="62"/>
    </location>
</feature>
<dbReference type="EC" id="2.1.1.227" evidence="5"/>
<evidence type="ECO:0000313" key="5">
    <source>
        <dbReference type="EMBL" id="EAU00669.1"/>
    </source>
</evidence>
<evidence type="ECO:0000256" key="1">
    <source>
        <dbReference type="ARBA" id="ARBA00022884"/>
    </source>
</evidence>